<evidence type="ECO:0000256" key="1">
    <source>
        <dbReference type="ARBA" id="ARBA00003408"/>
    </source>
</evidence>
<evidence type="ECO:0000256" key="3">
    <source>
        <dbReference type="ARBA" id="ARBA00010199"/>
    </source>
</evidence>
<organism evidence="14 15">
    <name type="scientific">Lysinibacillus sphaericus CBAM5</name>
    <dbReference type="NCBI Taxonomy" id="1400869"/>
    <lineage>
        <taxon>Bacteria</taxon>
        <taxon>Bacillati</taxon>
        <taxon>Bacillota</taxon>
        <taxon>Bacilli</taxon>
        <taxon>Bacillales</taxon>
        <taxon>Bacillaceae</taxon>
        <taxon>Lysinibacillus</taxon>
    </lineage>
</organism>
<keyword evidence="11 13" id="KW-0472">Membrane</keyword>
<comment type="function">
    <text evidence="1">Multidrug efflux pump.</text>
</comment>
<keyword evidence="7" id="KW-1003">Cell membrane</keyword>
<dbReference type="EMBL" id="AYKQ01000009">
    <property type="protein sequence ID" value="EWH32342.1"/>
    <property type="molecule type" value="Genomic_DNA"/>
</dbReference>
<sequence>MLYLFIMLMKEVSYMYQTSTLKEKYALLLKMIIPILVTQVAIYLVSFFDVLMSSRYGTSDLAGVSIGSSIWMPIYTGLSGILLAITPIVSQLVGAKKEMDAKKAVQQGIYVAITLSIIIFIGLFFGIDWILSKMSLETSVHTIAKGYIYAMCAGLLPLFLFFVMRCFIDALGQTRVTMIITLMTTPINIVLNYIFIFGKFGLPELGGIGAGVATAITYWLIFFITAWIIAKRVPFERFRMFHDWRKPAWLQWKEILLIGVPIGISLFAETSIFSAVTMMMSNFSTTIIAAHQIAINFTSLLYMVPLSISMGVTILVGFEIGAGRMRDARTYSYLCVGTAIIFSFISACILFIFREPVAHMYTTDSNVIEYAVQFLVFAAIFQLSDSIQAPVQGALRGYKDVMITFIMAIISYWVIGLPVGYLLATHTDLGPFGYWIGLVAGLTTGAATLLIRLLLVQKRVTAA</sequence>
<comment type="similarity">
    <text evidence="3">Belongs to the multi antimicrobial extrusion (MATE) (TC 2.A.66.1) family.</text>
</comment>
<dbReference type="GO" id="GO:0015297">
    <property type="term" value="F:antiporter activity"/>
    <property type="evidence" value="ECO:0007669"/>
    <property type="project" value="UniProtKB-KW"/>
</dbReference>
<feature type="transmembrane region" description="Helical" evidence="13">
    <location>
        <begin position="330"/>
        <end position="353"/>
    </location>
</feature>
<feature type="transmembrane region" description="Helical" evidence="13">
    <location>
        <begin position="255"/>
        <end position="280"/>
    </location>
</feature>
<keyword evidence="10" id="KW-0406">Ion transport</keyword>
<dbReference type="HOGENOM" id="CLU_012893_6_0_9"/>
<dbReference type="PANTHER" id="PTHR43298:SF2">
    <property type="entry name" value="FMN_FAD EXPORTER YEEO-RELATED"/>
    <property type="match status" value="1"/>
</dbReference>
<evidence type="ECO:0000256" key="13">
    <source>
        <dbReference type="SAM" id="Phobius"/>
    </source>
</evidence>
<comment type="subcellular location">
    <subcellularLocation>
        <location evidence="2">Cell membrane</location>
        <topology evidence="2">Multi-pass membrane protein</topology>
    </subcellularLocation>
</comment>
<feature type="transmembrane region" description="Helical" evidence="13">
    <location>
        <begin position="435"/>
        <end position="455"/>
    </location>
</feature>
<feature type="transmembrane region" description="Helical" evidence="13">
    <location>
        <begin position="300"/>
        <end position="318"/>
    </location>
</feature>
<feature type="transmembrane region" description="Helical" evidence="13">
    <location>
        <begin position="109"/>
        <end position="127"/>
    </location>
</feature>
<dbReference type="InterPro" id="IPR002528">
    <property type="entry name" value="MATE_fam"/>
</dbReference>
<evidence type="ECO:0000256" key="11">
    <source>
        <dbReference type="ARBA" id="ARBA00023136"/>
    </source>
</evidence>
<proteinExistence type="inferred from homology"/>
<dbReference type="GO" id="GO:0006811">
    <property type="term" value="P:monoatomic ion transport"/>
    <property type="evidence" value="ECO:0007669"/>
    <property type="project" value="UniProtKB-KW"/>
</dbReference>
<keyword evidence="6" id="KW-0050">Antiport</keyword>
<name>W7RLG6_LYSSH</name>
<keyword evidence="5" id="KW-0813">Transport</keyword>
<dbReference type="Proteomes" id="UP000023555">
    <property type="component" value="Unassembled WGS sequence"/>
</dbReference>
<dbReference type="Pfam" id="PF01554">
    <property type="entry name" value="MatE"/>
    <property type="match status" value="2"/>
</dbReference>
<dbReference type="NCBIfam" id="TIGR00797">
    <property type="entry name" value="matE"/>
    <property type="match status" value="1"/>
</dbReference>
<evidence type="ECO:0000313" key="14">
    <source>
        <dbReference type="EMBL" id="EWH32342.1"/>
    </source>
</evidence>
<dbReference type="PANTHER" id="PTHR43298">
    <property type="entry name" value="MULTIDRUG RESISTANCE PROTEIN NORM-RELATED"/>
    <property type="match status" value="1"/>
</dbReference>
<evidence type="ECO:0000256" key="5">
    <source>
        <dbReference type="ARBA" id="ARBA00022448"/>
    </source>
</evidence>
<feature type="transmembrane region" description="Helical" evidence="13">
    <location>
        <begin position="147"/>
        <end position="164"/>
    </location>
</feature>
<evidence type="ECO:0000256" key="7">
    <source>
        <dbReference type="ARBA" id="ARBA00022475"/>
    </source>
</evidence>
<evidence type="ECO:0000256" key="12">
    <source>
        <dbReference type="ARBA" id="ARBA00031636"/>
    </source>
</evidence>
<evidence type="ECO:0000313" key="15">
    <source>
        <dbReference type="Proteomes" id="UP000023555"/>
    </source>
</evidence>
<feature type="transmembrane region" description="Helical" evidence="13">
    <location>
        <begin position="25"/>
        <end position="48"/>
    </location>
</feature>
<feature type="transmembrane region" description="Helical" evidence="13">
    <location>
        <begin position="403"/>
        <end position="423"/>
    </location>
</feature>
<dbReference type="PIRSF" id="PIRSF006603">
    <property type="entry name" value="DinF"/>
    <property type="match status" value="1"/>
</dbReference>
<dbReference type="GO" id="GO:0042910">
    <property type="term" value="F:xenobiotic transmembrane transporter activity"/>
    <property type="evidence" value="ECO:0007669"/>
    <property type="project" value="InterPro"/>
</dbReference>
<keyword evidence="8 13" id="KW-0812">Transmembrane</keyword>
<dbReference type="GO" id="GO:0005886">
    <property type="term" value="C:plasma membrane"/>
    <property type="evidence" value="ECO:0007669"/>
    <property type="project" value="UniProtKB-SubCell"/>
</dbReference>
<protein>
    <recommendedName>
        <fullName evidence="4">Probable multidrug resistance protein NorM</fullName>
    </recommendedName>
    <alternativeName>
        <fullName evidence="12">Multidrug-efflux transporter</fullName>
    </alternativeName>
</protein>
<dbReference type="CDD" id="cd13131">
    <property type="entry name" value="MATE_NorM_like"/>
    <property type="match status" value="1"/>
</dbReference>
<evidence type="ECO:0000256" key="9">
    <source>
        <dbReference type="ARBA" id="ARBA00022989"/>
    </source>
</evidence>
<evidence type="ECO:0000256" key="2">
    <source>
        <dbReference type="ARBA" id="ARBA00004651"/>
    </source>
</evidence>
<comment type="caution">
    <text evidence="14">The sequence shown here is derived from an EMBL/GenBank/DDBJ whole genome shotgun (WGS) entry which is preliminary data.</text>
</comment>
<feature type="transmembrane region" description="Helical" evidence="13">
    <location>
        <begin position="68"/>
        <end position="89"/>
    </location>
</feature>
<dbReference type="InterPro" id="IPR050222">
    <property type="entry name" value="MATE_MdtK"/>
</dbReference>
<accession>W7RLG6</accession>
<gene>
    <name evidence="14" type="ORF">P799_09290</name>
</gene>
<dbReference type="AlphaFoldDB" id="W7RLG6"/>
<keyword evidence="9 13" id="KW-1133">Transmembrane helix</keyword>
<evidence type="ECO:0000256" key="8">
    <source>
        <dbReference type="ARBA" id="ARBA00022692"/>
    </source>
</evidence>
<evidence type="ECO:0000256" key="6">
    <source>
        <dbReference type="ARBA" id="ARBA00022449"/>
    </source>
</evidence>
<evidence type="ECO:0000256" key="4">
    <source>
        <dbReference type="ARBA" id="ARBA00020268"/>
    </source>
</evidence>
<evidence type="ECO:0000256" key="10">
    <source>
        <dbReference type="ARBA" id="ARBA00023065"/>
    </source>
</evidence>
<feature type="transmembrane region" description="Helical" evidence="13">
    <location>
        <begin position="176"/>
        <end position="196"/>
    </location>
</feature>
<reference evidence="14 15" key="1">
    <citation type="journal article" date="2015" name="Stand. Genomic Sci.">
        <title>Genome sequence and description of the mosquitocidal and heavy metal tolerant strain Lysinibacillus sphaericus CBAM5.</title>
        <authorList>
            <person name="Pena-Montenegro T.D."/>
            <person name="Lozano L."/>
            <person name="Dussan J."/>
        </authorList>
    </citation>
    <scope>NUCLEOTIDE SEQUENCE [LARGE SCALE GENOMIC DNA]</scope>
    <source>
        <strain evidence="14">CBAM5</strain>
    </source>
</reference>
<feature type="transmembrane region" description="Helical" evidence="13">
    <location>
        <begin position="208"/>
        <end position="230"/>
    </location>
</feature>
<dbReference type="InterPro" id="IPR048279">
    <property type="entry name" value="MdtK-like"/>
</dbReference>